<reference evidence="1" key="1">
    <citation type="submission" date="2023-06" db="EMBL/GenBank/DDBJ databases">
        <title>Genome-scale phylogeny and comparative genomics of the fungal order Sordariales.</title>
        <authorList>
            <consortium name="Lawrence Berkeley National Laboratory"/>
            <person name="Hensen N."/>
            <person name="Bonometti L."/>
            <person name="Westerberg I."/>
            <person name="Brannstrom I.O."/>
            <person name="Guillou S."/>
            <person name="Cros-Aarteil S."/>
            <person name="Calhoun S."/>
            <person name="Haridas S."/>
            <person name="Kuo A."/>
            <person name="Mondo S."/>
            <person name="Pangilinan J."/>
            <person name="Riley R."/>
            <person name="LaButti K."/>
            <person name="Andreopoulos B."/>
            <person name="Lipzen A."/>
            <person name="Chen C."/>
            <person name="Yanf M."/>
            <person name="Daum C."/>
            <person name="Ng V."/>
            <person name="Clum A."/>
            <person name="Steindorff A."/>
            <person name="Ohm R."/>
            <person name="Martin F."/>
            <person name="Silar P."/>
            <person name="Natvig D."/>
            <person name="Lalanne C."/>
            <person name="Gautier V."/>
            <person name="Ament-velasquez S.L."/>
            <person name="Kruys A."/>
            <person name="Hutchinson M.I."/>
            <person name="Powell A.J."/>
            <person name="Barry K."/>
            <person name="Miller A.N."/>
            <person name="Grigoriev I.V."/>
            <person name="Debuchy R."/>
            <person name="Gladieux P."/>
            <person name="Thoren M.H."/>
            <person name="Johannesson H."/>
        </authorList>
    </citation>
    <scope>NUCLEOTIDE SEQUENCE</scope>
    <source>
        <strain evidence="1">SMH3391-2</strain>
    </source>
</reference>
<dbReference type="Proteomes" id="UP001174934">
    <property type="component" value="Unassembled WGS sequence"/>
</dbReference>
<name>A0AA39XL33_9PEZI</name>
<organism evidence="1 2">
    <name type="scientific">Bombardia bombarda</name>
    <dbReference type="NCBI Taxonomy" id="252184"/>
    <lineage>
        <taxon>Eukaryota</taxon>
        <taxon>Fungi</taxon>
        <taxon>Dikarya</taxon>
        <taxon>Ascomycota</taxon>
        <taxon>Pezizomycotina</taxon>
        <taxon>Sordariomycetes</taxon>
        <taxon>Sordariomycetidae</taxon>
        <taxon>Sordariales</taxon>
        <taxon>Lasiosphaeriaceae</taxon>
        <taxon>Bombardia</taxon>
    </lineage>
</organism>
<dbReference type="EMBL" id="JAULSR010000001">
    <property type="protein sequence ID" value="KAK0635984.1"/>
    <property type="molecule type" value="Genomic_DNA"/>
</dbReference>
<gene>
    <name evidence="1" type="ORF">B0T17DRAFT_517809</name>
</gene>
<evidence type="ECO:0000313" key="1">
    <source>
        <dbReference type="EMBL" id="KAK0635984.1"/>
    </source>
</evidence>
<protein>
    <submittedName>
        <fullName evidence="1">Uncharacterized protein</fullName>
    </submittedName>
</protein>
<comment type="caution">
    <text evidence="1">The sequence shown here is derived from an EMBL/GenBank/DDBJ whole genome shotgun (WGS) entry which is preliminary data.</text>
</comment>
<dbReference type="AlphaFoldDB" id="A0AA39XL33"/>
<accession>A0AA39XL33</accession>
<evidence type="ECO:0000313" key="2">
    <source>
        <dbReference type="Proteomes" id="UP001174934"/>
    </source>
</evidence>
<sequence>MSGVYYVYLKVHVKGQEGNWARFQLCFPSRYDADEFYRTLQVAQLVNPSSYIEGLVRTSPQFWCYSNSNWHHLVNIQRNGLVNEFRERIITTLLNDGDGGTRGFTIIPNPVTGPDWLDGGCFFIRNRRQPDQYWFVHNNHLHTSESRRDKFCITVSKPATIRGHPQQRQPEGPLVLIREDSVTVSVVLETTASTTVTRDNKYISIENGRDCTSVLVVNHIPYVWKFGELMCRSIGVRWEDERDAYGRELPMPLLKPMTYGADEWELC</sequence>
<keyword evidence="2" id="KW-1185">Reference proteome</keyword>
<proteinExistence type="predicted"/>